<dbReference type="Proteomes" id="UP000193200">
    <property type="component" value="Unassembled WGS sequence"/>
</dbReference>
<feature type="domain" description="GCVT N-terminal" evidence="2">
    <location>
        <begin position="15"/>
        <end position="114"/>
    </location>
</feature>
<dbReference type="Pfam" id="PF01571">
    <property type="entry name" value="GCV_T"/>
    <property type="match status" value="1"/>
</dbReference>
<feature type="domain" description="CAF17 C-terminal" evidence="3">
    <location>
        <begin position="227"/>
        <end position="298"/>
    </location>
</feature>
<reference evidence="4 5" key="1">
    <citation type="submission" date="2017-03" db="EMBL/GenBank/DDBJ databases">
        <authorList>
            <person name="Afonso C.L."/>
            <person name="Miller P.J."/>
            <person name="Scott M.A."/>
            <person name="Spackman E."/>
            <person name="Goraichik I."/>
            <person name="Dimitrov K.M."/>
            <person name="Suarez D.L."/>
            <person name="Swayne D.E."/>
        </authorList>
    </citation>
    <scope>NUCLEOTIDE SEQUENCE [LARGE SCALE GENOMIC DNA]</scope>
    <source>
        <strain evidence="4 5">CECT 7691</strain>
    </source>
</reference>
<dbReference type="PIRSF" id="PIRSF006487">
    <property type="entry name" value="GcvT"/>
    <property type="match status" value="1"/>
</dbReference>
<accession>A0A1Y5TRB4</accession>
<dbReference type="InterPro" id="IPR006222">
    <property type="entry name" value="GCVT_N"/>
</dbReference>
<dbReference type="InterPro" id="IPR017703">
    <property type="entry name" value="YgfZ/GCV_T_CS"/>
</dbReference>
<dbReference type="SUPFAM" id="SSF103025">
    <property type="entry name" value="Folate-binding domain"/>
    <property type="match status" value="1"/>
</dbReference>
<evidence type="ECO:0000313" key="5">
    <source>
        <dbReference type="Proteomes" id="UP000193200"/>
    </source>
</evidence>
<keyword evidence="5" id="KW-1185">Reference proteome</keyword>
<dbReference type="InterPro" id="IPR057460">
    <property type="entry name" value="CAF17_C"/>
</dbReference>
<dbReference type="FunCoup" id="A0A1Y5TRB4">
    <property type="interactions" value="348"/>
</dbReference>
<dbReference type="PANTHER" id="PTHR22602:SF0">
    <property type="entry name" value="TRANSFERASE CAF17, MITOCHONDRIAL-RELATED"/>
    <property type="match status" value="1"/>
</dbReference>
<evidence type="ECO:0000256" key="1">
    <source>
        <dbReference type="ARBA" id="ARBA00022946"/>
    </source>
</evidence>
<proteinExistence type="predicted"/>
<dbReference type="EMBL" id="FWFR01000003">
    <property type="protein sequence ID" value="SLN70088.1"/>
    <property type="molecule type" value="Genomic_DNA"/>
</dbReference>
<dbReference type="PANTHER" id="PTHR22602">
    <property type="entry name" value="TRANSFERASE CAF17, MITOCHONDRIAL-RELATED"/>
    <property type="match status" value="1"/>
</dbReference>
<dbReference type="GO" id="GO:0016226">
    <property type="term" value="P:iron-sulfur cluster assembly"/>
    <property type="evidence" value="ECO:0007669"/>
    <property type="project" value="TreeGrafter"/>
</dbReference>
<dbReference type="Pfam" id="PF25455">
    <property type="entry name" value="Beta-barrel_CAF17_C"/>
    <property type="match status" value="1"/>
</dbReference>
<protein>
    <submittedName>
        <fullName evidence="4">tRNA-modifying protein YgfZ</fullName>
    </submittedName>
</protein>
<gene>
    <name evidence="4" type="primary">ygfZ</name>
    <name evidence="4" type="ORF">OCH7691_03242</name>
</gene>
<dbReference type="AlphaFoldDB" id="A0A1Y5TRB4"/>
<dbReference type="NCBIfam" id="TIGR03317">
    <property type="entry name" value="ygfZ_signature"/>
    <property type="match status" value="1"/>
</dbReference>
<evidence type="ECO:0000259" key="2">
    <source>
        <dbReference type="Pfam" id="PF01571"/>
    </source>
</evidence>
<dbReference type="RefSeq" id="WP_217808089.1">
    <property type="nucleotide sequence ID" value="NZ_FWFR01000003.1"/>
</dbReference>
<dbReference type="Gene3D" id="3.30.1360.120">
    <property type="entry name" value="Probable tRNA modification gtpase trme, domain 1"/>
    <property type="match status" value="1"/>
</dbReference>
<evidence type="ECO:0000259" key="3">
    <source>
        <dbReference type="Pfam" id="PF25455"/>
    </source>
</evidence>
<sequence>MSHGRTYTRLDQRGVIAVGGPEARSLLQRIVSNDVDRLTTGQAIYSALLTPQGKFLHDFFLVDLGETLLLDCEADRRDDLMRRLTMYRLRSRVTLEDATAAYAVFAVRGDGAAATFEIGEPAGAARPAFGGALFVDPRHPGLGLRAILPADAGAATIAKAGFEPAPVADYETARLTLGIPDGSRDITPEKGFLLENNFEELHGVDFAKGCYVGQELTTRTKHRGKIRKRLLRVEFDGAPPPPDTPLEADGAEVGEMRSGMDGQGLAMIRLERLAEARAKNVAIMAGNRPVQVRVPDWISLAEPADV</sequence>
<dbReference type="InterPro" id="IPR045179">
    <property type="entry name" value="YgfZ/GcvT"/>
</dbReference>
<evidence type="ECO:0000313" key="4">
    <source>
        <dbReference type="EMBL" id="SLN70088.1"/>
    </source>
</evidence>
<dbReference type="InterPro" id="IPR027266">
    <property type="entry name" value="TrmE/GcvT-like"/>
</dbReference>
<organism evidence="4 5">
    <name type="scientific">Oceanibacterium hippocampi</name>
    <dbReference type="NCBI Taxonomy" id="745714"/>
    <lineage>
        <taxon>Bacteria</taxon>
        <taxon>Pseudomonadati</taxon>
        <taxon>Pseudomonadota</taxon>
        <taxon>Alphaproteobacteria</taxon>
        <taxon>Sneathiellales</taxon>
        <taxon>Sneathiellaceae</taxon>
        <taxon>Oceanibacterium</taxon>
    </lineage>
</organism>
<name>A0A1Y5TRB4_9PROT</name>
<dbReference type="InParanoid" id="A0A1Y5TRB4"/>
<keyword evidence="1" id="KW-0809">Transit peptide</keyword>